<dbReference type="GO" id="GO:0005886">
    <property type="term" value="C:plasma membrane"/>
    <property type="evidence" value="ECO:0007669"/>
    <property type="project" value="TreeGrafter"/>
</dbReference>
<dbReference type="GO" id="GO:0046872">
    <property type="term" value="F:metal ion binding"/>
    <property type="evidence" value="ECO:0007669"/>
    <property type="project" value="UniProtKB-KW"/>
</dbReference>
<accession>A0A941IG63</accession>
<proteinExistence type="inferred from homology"/>
<organism evidence="11 12">
    <name type="scientific">Undibacterium fentianense</name>
    <dbReference type="NCBI Taxonomy" id="2828728"/>
    <lineage>
        <taxon>Bacteria</taxon>
        <taxon>Pseudomonadati</taxon>
        <taxon>Pseudomonadota</taxon>
        <taxon>Betaproteobacteria</taxon>
        <taxon>Burkholderiales</taxon>
        <taxon>Oxalobacteraceae</taxon>
        <taxon>Undibacterium</taxon>
    </lineage>
</organism>
<dbReference type="AlphaFoldDB" id="A0A941IG63"/>
<dbReference type="InterPro" id="IPR018497">
    <property type="entry name" value="Peptidase_M13_C"/>
</dbReference>
<evidence type="ECO:0000256" key="7">
    <source>
        <dbReference type="ARBA" id="ARBA00023049"/>
    </source>
</evidence>
<comment type="caution">
    <text evidence="11">The sequence shown here is derived from an EMBL/GenBank/DDBJ whole genome shotgun (WGS) entry which is preliminary data.</text>
</comment>
<protein>
    <submittedName>
        <fullName evidence="11">M13 family peptidase</fullName>
    </submittedName>
</protein>
<evidence type="ECO:0000256" key="2">
    <source>
        <dbReference type="ARBA" id="ARBA00007357"/>
    </source>
</evidence>
<dbReference type="Pfam" id="PF05649">
    <property type="entry name" value="Peptidase_M13_N"/>
    <property type="match status" value="1"/>
</dbReference>
<evidence type="ECO:0000313" key="11">
    <source>
        <dbReference type="EMBL" id="MBR7801062.1"/>
    </source>
</evidence>
<evidence type="ECO:0000256" key="5">
    <source>
        <dbReference type="ARBA" id="ARBA00022801"/>
    </source>
</evidence>
<evidence type="ECO:0000256" key="1">
    <source>
        <dbReference type="ARBA" id="ARBA00001947"/>
    </source>
</evidence>
<dbReference type="PANTHER" id="PTHR11733">
    <property type="entry name" value="ZINC METALLOPROTEASE FAMILY M13 NEPRILYSIN-RELATED"/>
    <property type="match status" value="1"/>
</dbReference>
<gene>
    <name evidence="11" type="ORF">KDM90_13720</name>
</gene>
<dbReference type="InterPro" id="IPR000718">
    <property type="entry name" value="Peptidase_M13"/>
</dbReference>
<keyword evidence="12" id="KW-1185">Reference proteome</keyword>
<keyword evidence="5" id="KW-0378">Hydrolase</keyword>
<dbReference type="PRINTS" id="PR00786">
    <property type="entry name" value="NEPRILYSIN"/>
</dbReference>
<dbReference type="Gene3D" id="1.10.1380.10">
    <property type="entry name" value="Neutral endopeptidase , domain2"/>
    <property type="match status" value="1"/>
</dbReference>
<feature type="chain" id="PRO_5037945258" evidence="8">
    <location>
        <begin position="25"/>
        <end position="700"/>
    </location>
</feature>
<evidence type="ECO:0000259" key="9">
    <source>
        <dbReference type="Pfam" id="PF01431"/>
    </source>
</evidence>
<evidence type="ECO:0000256" key="3">
    <source>
        <dbReference type="ARBA" id="ARBA00022670"/>
    </source>
</evidence>
<feature type="domain" description="Peptidase M13 C-terminal" evidence="9">
    <location>
        <begin position="496"/>
        <end position="697"/>
    </location>
</feature>
<feature type="domain" description="Peptidase M13 N-terminal" evidence="10">
    <location>
        <begin position="64"/>
        <end position="444"/>
    </location>
</feature>
<keyword evidence="7" id="KW-0482">Metalloprotease</keyword>
<dbReference type="InterPro" id="IPR042089">
    <property type="entry name" value="Peptidase_M13_dom_2"/>
</dbReference>
<keyword evidence="4" id="KW-0479">Metal-binding</keyword>
<dbReference type="CDD" id="cd08662">
    <property type="entry name" value="M13"/>
    <property type="match status" value="1"/>
</dbReference>
<evidence type="ECO:0000313" key="12">
    <source>
        <dbReference type="Proteomes" id="UP000678545"/>
    </source>
</evidence>
<dbReference type="InterPro" id="IPR008753">
    <property type="entry name" value="Peptidase_M13_N"/>
</dbReference>
<reference evidence="11" key="1">
    <citation type="submission" date="2021-04" db="EMBL/GenBank/DDBJ databases">
        <title>novel species isolated from subtropical streams in China.</title>
        <authorList>
            <person name="Lu H."/>
        </authorList>
    </citation>
    <scope>NUCLEOTIDE SEQUENCE</scope>
    <source>
        <strain evidence="11">FT137W</strain>
    </source>
</reference>
<dbReference type="InterPro" id="IPR024079">
    <property type="entry name" value="MetalloPept_cat_dom_sf"/>
</dbReference>
<dbReference type="GO" id="GO:0016485">
    <property type="term" value="P:protein processing"/>
    <property type="evidence" value="ECO:0007669"/>
    <property type="project" value="TreeGrafter"/>
</dbReference>
<feature type="signal peptide" evidence="8">
    <location>
        <begin position="1"/>
        <end position="24"/>
    </location>
</feature>
<keyword evidence="8" id="KW-0732">Signal</keyword>
<keyword evidence="3" id="KW-0645">Protease</keyword>
<dbReference type="Gene3D" id="3.40.390.10">
    <property type="entry name" value="Collagenase (Catalytic Domain)"/>
    <property type="match status" value="1"/>
</dbReference>
<dbReference type="PROSITE" id="PS51885">
    <property type="entry name" value="NEPRILYSIN"/>
    <property type="match status" value="1"/>
</dbReference>
<dbReference type="Proteomes" id="UP000678545">
    <property type="component" value="Unassembled WGS sequence"/>
</dbReference>
<comment type="cofactor">
    <cofactor evidence="1">
        <name>Zn(2+)</name>
        <dbReference type="ChEBI" id="CHEBI:29105"/>
    </cofactor>
</comment>
<evidence type="ECO:0000259" key="10">
    <source>
        <dbReference type="Pfam" id="PF05649"/>
    </source>
</evidence>
<dbReference type="PANTHER" id="PTHR11733:SF167">
    <property type="entry name" value="FI17812P1-RELATED"/>
    <property type="match status" value="1"/>
</dbReference>
<name>A0A941IG63_9BURK</name>
<dbReference type="GO" id="GO:0004222">
    <property type="term" value="F:metalloendopeptidase activity"/>
    <property type="evidence" value="ECO:0007669"/>
    <property type="project" value="InterPro"/>
</dbReference>
<dbReference type="EMBL" id="JAGSPJ010000005">
    <property type="protein sequence ID" value="MBR7801062.1"/>
    <property type="molecule type" value="Genomic_DNA"/>
</dbReference>
<evidence type="ECO:0000256" key="8">
    <source>
        <dbReference type="SAM" id="SignalP"/>
    </source>
</evidence>
<evidence type="ECO:0000256" key="6">
    <source>
        <dbReference type="ARBA" id="ARBA00022833"/>
    </source>
</evidence>
<dbReference type="SUPFAM" id="SSF55486">
    <property type="entry name" value="Metalloproteases ('zincins'), catalytic domain"/>
    <property type="match status" value="1"/>
</dbReference>
<evidence type="ECO:0000256" key="4">
    <source>
        <dbReference type="ARBA" id="ARBA00022723"/>
    </source>
</evidence>
<keyword evidence="6" id="KW-0862">Zinc</keyword>
<dbReference type="Pfam" id="PF01431">
    <property type="entry name" value="Peptidase_M13"/>
    <property type="match status" value="1"/>
</dbReference>
<comment type="similarity">
    <text evidence="2">Belongs to the peptidase M13 family.</text>
</comment>
<dbReference type="RefSeq" id="WP_212676165.1">
    <property type="nucleotide sequence ID" value="NZ_JAGSPJ010000005.1"/>
</dbReference>
<sequence>MRQHLLFTLISGLFASTLSTSALAQDGVTASKKTSVVKQQKAKKQAAKQQSGIDLQWLDRSVRPQDDFFRFMSGKWLDTVEIPADRGRYGAFDQLAELSAKQSAAIIQELSKRSDLPQGSNQQKIADLYNSFMDEARLEELDIKPLQADFSRIQQLRDKSELPAMFAYLARISVGMPIGSGVTQDAKDSSKYTVSVGQGGLSLPDRDYYLKLDDTKFKAVREAYVQHVEKMLGMAGFKNGQAAAASILALETEIARIQWSNVENRNPVKTYNKIDIAKLGDLLPGFDWNKYFADMGTGGKTDSVIVRQPSYLTGLNKLIQETPVETWQSYFSWRVLNTYAPFLSQRFVDQDFSFSNITLRGIPQNQPRWKRGVSRVEESLSEALGQLYVEKHFPAENKARMQVLVNNLLLAYKQSIETLPWMGDATKKEALTKLSKFTPKIGYPDKWRDYSKLTIVKGDLINNIKAGRAFAYQRQIDKLGKPVDRSEWGMSPQTVNAYYNSRQNEIVFPAAILMPPFFNPEADDAVNYGGIGAVIGHEIGHGFDDSGSQSDGDGNLRDWWTAEDKANFGKVTDALVAQYANYSPIDGYKVNGKLTLGENIGDNAGLSIAYKAYQLSLNGKQAAVIDGFTGNQRVFMGWAQVWRGKARDAETIRLLATDSHAPGMFRANGPLTNMPEFYQAFDVKKGDKMYVEPEKRIRVW</sequence>